<evidence type="ECO:0000313" key="2">
    <source>
        <dbReference type="EMBL" id="KYN35167.1"/>
    </source>
</evidence>
<protein>
    <submittedName>
        <fullName evidence="2">Uncharacterized protein</fullName>
    </submittedName>
</protein>
<gene>
    <name evidence="2" type="ORF">ALC56_10341</name>
</gene>
<name>A0A195F4R7_9HYME</name>
<dbReference type="Proteomes" id="UP000078541">
    <property type="component" value="Unassembled WGS sequence"/>
</dbReference>
<feature type="region of interest" description="Disordered" evidence="1">
    <location>
        <begin position="75"/>
        <end position="109"/>
    </location>
</feature>
<organism evidence="2 3">
    <name type="scientific">Trachymyrmex septentrionalis</name>
    <dbReference type="NCBI Taxonomy" id="34720"/>
    <lineage>
        <taxon>Eukaryota</taxon>
        <taxon>Metazoa</taxon>
        <taxon>Ecdysozoa</taxon>
        <taxon>Arthropoda</taxon>
        <taxon>Hexapoda</taxon>
        <taxon>Insecta</taxon>
        <taxon>Pterygota</taxon>
        <taxon>Neoptera</taxon>
        <taxon>Endopterygota</taxon>
        <taxon>Hymenoptera</taxon>
        <taxon>Apocrita</taxon>
        <taxon>Aculeata</taxon>
        <taxon>Formicoidea</taxon>
        <taxon>Formicidae</taxon>
        <taxon>Myrmicinae</taxon>
        <taxon>Trachymyrmex</taxon>
    </lineage>
</organism>
<dbReference type="EMBL" id="KQ981820">
    <property type="protein sequence ID" value="KYN35167.1"/>
    <property type="molecule type" value="Genomic_DNA"/>
</dbReference>
<feature type="compositionally biased region" description="Gly residues" evidence="1">
    <location>
        <begin position="97"/>
        <end position="109"/>
    </location>
</feature>
<accession>A0A195F4R7</accession>
<evidence type="ECO:0000256" key="1">
    <source>
        <dbReference type="SAM" id="MobiDB-lite"/>
    </source>
</evidence>
<sequence>MQRCFAPAGKKKTIEKKRYRRDELFFTPPPFTSSGVICVVHKKRFEFLALGHLEPSVKIRETLLDSQGKYFSSGRELQSESYGGRVYNDDDDDDDGGGGGGGGGGERSD</sequence>
<proteinExistence type="predicted"/>
<keyword evidence="3" id="KW-1185">Reference proteome</keyword>
<evidence type="ECO:0000313" key="3">
    <source>
        <dbReference type="Proteomes" id="UP000078541"/>
    </source>
</evidence>
<dbReference type="AlphaFoldDB" id="A0A195F4R7"/>
<reference evidence="2 3" key="1">
    <citation type="submission" date="2016-03" db="EMBL/GenBank/DDBJ databases">
        <title>Trachymyrmex septentrionalis WGS genome.</title>
        <authorList>
            <person name="Nygaard S."/>
            <person name="Hu H."/>
            <person name="Boomsma J."/>
            <person name="Zhang G."/>
        </authorList>
    </citation>
    <scope>NUCLEOTIDE SEQUENCE [LARGE SCALE GENOMIC DNA]</scope>
    <source>
        <strain evidence="2">Tsep2-gDNA-1</strain>
        <tissue evidence="2">Whole body</tissue>
    </source>
</reference>